<keyword evidence="1" id="KW-0732">Signal</keyword>
<dbReference type="InterPro" id="IPR037461">
    <property type="entry name" value="CtCE2-like_dom"/>
</dbReference>
<name>A0ABP9FSN1_9SPHI</name>
<dbReference type="Gene3D" id="2.60.120.260">
    <property type="entry name" value="Galactose-binding domain-like"/>
    <property type="match status" value="1"/>
</dbReference>
<feature type="signal peptide" evidence="1">
    <location>
        <begin position="1"/>
        <end position="24"/>
    </location>
</feature>
<dbReference type="PANTHER" id="PTHR37834">
    <property type="entry name" value="GDSL-LIKE LIPASE/ACYLHYDROLASE DOMAIN PROTEIN (AFU_ORTHOLOGUE AFUA_2G00620)"/>
    <property type="match status" value="1"/>
</dbReference>
<keyword evidence="4" id="KW-0378">Hydrolase</keyword>
<evidence type="ECO:0000313" key="5">
    <source>
        <dbReference type="Proteomes" id="UP001501436"/>
    </source>
</evidence>
<dbReference type="Pfam" id="PF13472">
    <property type="entry name" value="Lipase_GDSL_2"/>
    <property type="match status" value="1"/>
</dbReference>
<dbReference type="Gene3D" id="3.40.50.1110">
    <property type="entry name" value="SGNH hydrolase"/>
    <property type="match status" value="1"/>
</dbReference>
<dbReference type="Proteomes" id="UP001501436">
    <property type="component" value="Unassembled WGS sequence"/>
</dbReference>
<evidence type="ECO:0000256" key="1">
    <source>
        <dbReference type="SAM" id="SignalP"/>
    </source>
</evidence>
<proteinExistence type="predicted"/>
<dbReference type="PANTHER" id="PTHR37834:SF2">
    <property type="entry name" value="ESTERASE, SGNH HYDROLASE-TYPE"/>
    <property type="match status" value="1"/>
</dbReference>
<sequence>MNKLYQYLSVALLSVTYLSCSAQAVVLKNNDLQHIRYTGRVAVSDSNTMLSWTATSVKVNFKGTSAKVLLNDEAGDNYYNVILDGRVKSVLHLQKGKKEYTLAEGLPDNKHELELFKRTEWSMGRTWLYRFSFNKGATLLNAPAPKKRRIEVFGNSITCGYAVEDTSGKDRGTAPYENGYISYATITARHFNADYYSTSKSGIGITVSWFPLIMPEMYDRLYANDSTIKWDFKQYQPQVVIINLFQNDSWLTNMPDNPQFKSRFGTTPPTAEQLTSAYRNFVKTIRSKYPDANIICALGNMDATKEGSPWPGYIKQATADLNDKKIYTCFFPYKQTPGHPSATEQQAMADQLIAFIDKNIKW</sequence>
<reference evidence="5" key="1">
    <citation type="journal article" date="2019" name="Int. J. Syst. Evol. Microbiol.">
        <title>The Global Catalogue of Microorganisms (GCM) 10K type strain sequencing project: providing services to taxonomists for standard genome sequencing and annotation.</title>
        <authorList>
            <consortium name="The Broad Institute Genomics Platform"/>
            <consortium name="The Broad Institute Genome Sequencing Center for Infectious Disease"/>
            <person name="Wu L."/>
            <person name="Ma J."/>
        </authorList>
    </citation>
    <scope>NUCLEOTIDE SEQUENCE [LARGE SCALE GENOMIC DNA]</scope>
    <source>
        <strain evidence="5">JCM 18283</strain>
    </source>
</reference>
<keyword evidence="5" id="KW-1185">Reference proteome</keyword>
<dbReference type="GO" id="GO:0016787">
    <property type="term" value="F:hydrolase activity"/>
    <property type="evidence" value="ECO:0007669"/>
    <property type="project" value="UniProtKB-KW"/>
</dbReference>
<feature type="domain" description="Carbohydrate esterase 2 N-terminal" evidence="3">
    <location>
        <begin position="37"/>
        <end position="143"/>
    </location>
</feature>
<dbReference type="InterPro" id="IPR052762">
    <property type="entry name" value="PCW_deacetylase/CE"/>
</dbReference>
<evidence type="ECO:0000313" key="4">
    <source>
        <dbReference type="EMBL" id="GAA4914121.1"/>
    </source>
</evidence>
<dbReference type="CDD" id="cd01831">
    <property type="entry name" value="Endoglucanase_E_like"/>
    <property type="match status" value="1"/>
</dbReference>
<evidence type="ECO:0000259" key="2">
    <source>
        <dbReference type="Pfam" id="PF13472"/>
    </source>
</evidence>
<dbReference type="InterPro" id="IPR040794">
    <property type="entry name" value="CE2_N"/>
</dbReference>
<accession>A0ABP9FSN1</accession>
<feature type="chain" id="PRO_5047123000" evidence="1">
    <location>
        <begin position="25"/>
        <end position="362"/>
    </location>
</feature>
<dbReference type="RefSeq" id="WP_345330612.1">
    <property type="nucleotide sequence ID" value="NZ_BAABJI010000002.1"/>
</dbReference>
<dbReference type="Pfam" id="PF17996">
    <property type="entry name" value="CE2_N"/>
    <property type="match status" value="1"/>
</dbReference>
<dbReference type="InterPro" id="IPR036514">
    <property type="entry name" value="SGNH_hydro_sf"/>
</dbReference>
<comment type="caution">
    <text evidence="4">The sequence shown here is derived from an EMBL/GenBank/DDBJ whole genome shotgun (WGS) entry which is preliminary data.</text>
</comment>
<evidence type="ECO:0000259" key="3">
    <source>
        <dbReference type="Pfam" id="PF17996"/>
    </source>
</evidence>
<organism evidence="4 5">
    <name type="scientific">Mucilaginibacter defluvii</name>
    <dbReference type="NCBI Taxonomy" id="1196019"/>
    <lineage>
        <taxon>Bacteria</taxon>
        <taxon>Pseudomonadati</taxon>
        <taxon>Bacteroidota</taxon>
        <taxon>Sphingobacteriia</taxon>
        <taxon>Sphingobacteriales</taxon>
        <taxon>Sphingobacteriaceae</taxon>
        <taxon>Mucilaginibacter</taxon>
    </lineage>
</organism>
<dbReference type="EMBL" id="BAABJI010000002">
    <property type="protein sequence ID" value="GAA4914121.1"/>
    <property type="molecule type" value="Genomic_DNA"/>
</dbReference>
<dbReference type="SUPFAM" id="SSF52266">
    <property type="entry name" value="SGNH hydrolase"/>
    <property type="match status" value="1"/>
</dbReference>
<protein>
    <submittedName>
        <fullName evidence="4">SGNH/GDSL hydrolase family protein</fullName>
    </submittedName>
</protein>
<gene>
    <name evidence="4" type="ORF">GCM10023313_16800</name>
</gene>
<dbReference type="InterPro" id="IPR013830">
    <property type="entry name" value="SGNH_hydro"/>
</dbReference>
<feature type="domain" description="SGNH hydrolase-type esterase" evidence="2">
    <location>
        <begin position="152"/>
        <end position="323"/>
    </location>
</feature>